<accession>A0A1R3HX73</accession>
<evidence type="ECO:0000313" key="1">
    <source>
        <dbReference type="EMBL" id="OMO74874.1"/>
    </source>
</evidence>
<dbReference type="EMBL" id="AWUE01019240">
    <property type="protein sequence ID" value="OMO74874.1"/>
    <property type="molecule type" value="Genomic_DNA"/>
</dbReference>
<proteinExistence type="predicted"/>
<gene>
    <name evidence="1" type="ORF">COLO4_26440</name>
</gene>
<keyword evidence="2" id="KW-1185">Reference proteome</keyword>
<dbReference type="Proteomes" id="UP000187203">
    <property type="component" value="Unassembled WGS sequence"/>
</dbReference>
<name>A0A1R3HX73_9ROSI</name>
<feature type="non-terminal residue" evidence="1">
    <location>
        <position position="1"/>
    </location>
</feature>
<sequence length="53" mass="5907">GNVSELIIAMKYFLGFCGVLTEQSLFQKLEGVERARRPFRSSTSLLIGRQSDG</sequence>
<protein>
    <submittedName>
        <fullName evidence="1">Uncharacterized protein</fullName>
    </submittedName>
</protein>
<organism evidence="1 2">
    <name type="scientific">Corchorus olitorius</name>
    <dbReference type="NCBI Taxonomy" id="93759"/>
    <lineage>
        <taxon>Eukaryota</taxon>
        <taxon>Viridiplantae</taxon>
        <taxon>Streptophyta</taxon>
        <taxon>Embryophyta</taxon>
        <taxon>Tracheophyta</taxon>
        <taxon>Spermatophyta</taxon>
        <taxon>Magnoliopsida</taxon>
        <taxon>eudicotyledons</taxon>
        <taxon>Gunneridae</taxon>
        <taxon>Pentapetalae</taxon>
        <taxon>rosids</taxon>
        <taxon>malvids</taxon>
        <taxon>Malvales</taxon>
        <taxon>Malvaceae</taxon>
        <taxon>Grewioideae</taxon>
        <taxon>Apeibeae</taxon>
        <taxon>Corchorus</taxon>
    </lineage>
</organism>
<reference evidence="2" key="1">
    <citation type="submission" date="2013-09" db="EMBL/GenBank/DDBJ databases">
        <title>Corchorus olitorius genome sequencing.</title>
        <authorList>
            <person name="Alam M."/>
            <person name="Haque M.S."/>
            <person name="Islam M.S."/>
            <person name="Emdad E.M."/>
            <person name="Islam M.M."/>
            <person name="Ahmed B."/>
            <person name="Halim A."/>
            <person name="Hossen Q.M.M."/>
            <person name="Hossain M.Z."/>
            <person name="Ahmed R."/>
            <person name="Khan M.M."/>
            <person name="Islam R."/>
            <person name="Rashid M.M."/>
            <person name="Khan S.A."/>
            <person name="Rahman M.S."/>
            <person name="Alam M."/>
            <person name="Yahiya A.S."/>
            <person name="Khan M.S."/>
            <person name="Azam M.S."/>
            <person name="Haque T."/>
            <person name="Lashkar M.Z.H."/>
            <person name="Akhand A.I."/>
            <person name="Morshed G."/>
            <person name="Roy S."/>
            <person name="Uddin K.S."/>
            <person name="Rabeya T."/>
            <person name="Hossain A.S."/>
            <person name="Chowdhury A."/>
            <person name="Snigdha A.R."/>
            <person name="Mortoza M.S."/>
            <person name="Matin S.A."/>
            <person name="Hoque S.M.E."/>
            <person name="Islam M.K."/>
            <person name="Roy D.K."/>
            <person name="Haider R."/>
            <person name="Moosa M.M."/>
            <person name="Elias S.M."/>
            <person name="Hasan A.M."/>
            <person name="Jahan S."/>
            <person name="Shafiuddin M."/>
            <person name="Mahmood N."/>
            <person name="Shommy N.S."/>
        </authorList>
    </citation>
    <scope>NUCLEOTIDE SEQUENCE [LARGE SCALE GENOMIC DNA]</scope>
    <source>
        <strain evidence="2">cv. O-4</strain>
    </source>
</reference>
<evidence type="ECO:0000313" key="2">
    <source>
        <dbReference type="Proteomes" id="UP000187203"/>
    </source>
</evidence>
<dbReference type="AlphaFoldDB" id="A0A1R3HX73"/>
<comment type="caution">
    <text evidence="1">The sequence shown here is derived from an EMBL/GenBank/DDBJ whole genome shotgun (WGS) entry which is preliminary data.</text>
</comment>